<dbReference type="STRING" id="65735.SAMN04488075_0724"/>
<dbReference type="InterPro" id="IPR052917">
    <property type="entry name" value="Stress-Dev_Protein"/>
</dbReference>
<evidence type="ECO:0000259" key="1">
    <source>
        <dbReference type="Pfam" id="PF16242"/>
    </source>
</evidence>
<keyword evidence="3" id="KW-1185">Reference proteome</keyword>
<evidence type="ECO:0000313" key="2">
    <source>
        <dbReference type="EMBL" id="SEH67540.1"/>
    </source>
</evidence>
<protein>
    <submittedName>
        <fullName evidence="2">General stress protein 26</fullName>
    </submittedName>
</protein>
<dbReference type="OrthoDB" id="1432662at2"/>
<dbReference type="EMBL" id="FNXG01000001">
    <property type="protein sequence ID" value="SEH67540.1"/>
    <property type="molecule type" value="Genomic_DNA"/>
</dbReference>
<proteinExistence type="predicted"/>
<dbReference type="AlphaFoldDB" id="A0A1H6JY35"/>
<organism evidence="2 3">
    <name type="scientific">Paracoccus alkenifer</name>
    <dbReference type="NCBI Taxonomy" id="65735"/>
    <lineage>
        <taxon>Bacteria</taxon>
        <taxon>Pseudomonadati</taxon>
        <taxon>Pseudomonadota</taxon>
        <taxon>Alphaproteobacteria</taxon>
        <taxon>Rhodobacterales</taxon>
        <taxon>Paracoccaceae</taxon>
        <taxon>Paracoccus</taxon>
    </lineage>
</organism>
<feature type="domain" description="General stress protein FMN-binding split barrel" evidence="1">
    <location>
        <begin position="6"/>
        <end position="151"/>
    </location>
</feature>
<dbReference type="PANTHER" id="PTHR34818:SF1">
    <property type="entry name" value="PROTEIN BLI-3"/>
    <property type="match status" value="1"/>
</dbReference>
<evidence type="ECO:0000313" key="3">
    <source>
        <dbReference type="Proteomes" id="UP000199125"/>
    </source>
</evidence>
<reference evidence="3" key="1">
    <citation type="submission" date="2016-10" db="EMBL/GenBank/DDBJ databases">
        <authorList>
            <person name="Varghese N."/>
            <person name="Submissions S."/>
        </authorList>
    </citation>
    <scope>NUCLEOTIDE SEQUENCE [LARGE SCALE GENOMIC DNA]</scope>
    <source>
        <strain evidence="3">DSM 11593</strain>
    </source>
</reference>
<name>A0A1H6JY35_9RHOB</name>
<gene>
    <name evidence="2" type="ORF">SAMN04488075_0724</name>
</gene>
<dbReference type="Gene3D" id="2.30.110.10">
    <property type="entry name" value="Electron Transport, Fmn-binding Protein, Chain A"/>
    <property type="match status" value="1"/>
</dbReference>
<dbReference type="RefSeq" id="WP_090845349.1">
    <property type="nucleotide sequence ID" value="NZ_FNXG01000001.1"/>
</dbReference>
<accession>A0A1H6JY35</accession>
<dbReference type="InterPro" id="IPR038725">
    <property type="entry name" value="YdaG_split_barrel_FMN-bd"/>
</dbReference>
<dbReference type="InterPro" id="IPR012349">
    <property type="entry name" value="Split_barrel_FMN-bd"/>
</dbReference>
<dbReference type="Pfam" id="PF16242">
    <property type="entry name" value="Pyrid_ox_like"/>
    <property type="match status" value="1"/>
</dbReference>
<dbReference type="PANTHER" id="PTHR34818">
    <property type="entry name" value="PROTEIN BLI-3"/>
    <property type="match status" value="1"/>
</dbReference>
<dbReference type="Proteomes" id="UP000199125">
    <property type="component" value="Unassembled WGS sequence"/>
</dbReference>
<sequence>MTDHDDHLKKFWDRLEGLNSGMLGLTEDARLVPMSHQAEAETGKLWFITAKGTDLARALAGGDKDAVHVVSDEGKGLFARIHGTLALSDDRAKLDELWSVVASSWFKDGKQDEDVQLLRFDLAEAEVWVTGGSLSFIYQIAKSKVTGDEPDIGEHFTLSF</sequence>
<dbReference type="SUPFAM" id="SSF50475">
    <property type="entry name" value="FMN-binding split barrel"/>
    <property type="match status" value="1"/>
</dbReference>